<dbReference type="InterPro" id="IPR029058">
    <property type="entry name" value="AB_hydrolase_fold"/>
</dbReference>
<name>A0AAN6GPA1_9BASI</name>
<dbReference type="Proteomes" id="UP001176517">
    <property type="component" value="Unassembled WGS sequence"/>
</dbReference>
<proteinExistence type="predicted"/>
<gene>
    <name evidence="1" type="ORF">OC846_003529</name>
</gene>
<keyword evidence="2" id="KW-1185">Reference proteome</keyword>
<dbReference type="PANTHER" id="PTHR35560">
    <property type="entry name" value="BLL0132 PROTEIN"/>
    <property type="match status" value="1"/>
</dbReference>
<evidence type="ECO:0000313" key="1">
    <source>
        <dbReference type="EMBL" id="KAK0550762.1"/>
    </source>
</evidence>
<accession>A0AAN6GPA1</accession>
<dbReference type="EMBL" id="JAPDMZ010000087">
    <property type="protein sequence ID" value="KAK0550762.1"/>
    <property type="molecule type" value="Genomic_DNA"/>
</dbReference>
<evidence type="ECO:0000313" key="2">
    <source>
        <dbReference type="Proteomes" id="UP001176517"/>
    </source>
</evidence>
<dbReference type="AlphaFoldDB" id="A0AAN6GPA1"/>
<comment type="caution">
    <text evidence="1">The sequence shown here is derived from an EMBL/GenBank/DDBJ whole genome shotgun (WGS) entry which is preliminary data.</text>
</comment>
<reference evidence="1" key="1">
    <citation type="journal article" date="2023" name="PhytoFront">
        <title>Draft Genome Resources of Seven Strains of Tilletia horrida, Causal Agent of Kernel Smut of Rice.</title>
        <authorList>
            <person name="Khanal S."/>
            <person name="Antony Babu S."/>
            <person name="Zhou X.G."/>
        </authorList>
    </citation>
    <scope>NUCLEOTIDE SEQUENCE</scope>
    <source>
        <strain evidence="1">TX6</strain>
    </source>
</reference>
<dbReference type="Gene3D" id="3.40.50.1820">
    <property type="entry name" value="alpha/beta hydrolase"/>
    <property type="match status" value="1"/>
</dbReference>
<organism evidence="1 2">
    <name type="scientific">Tilletia horrida</name>
    <dbReference type="NCBI Taxonomy" id="155126"/>
    <lineage>
        <taxon>Eukaryota</taxon>
        <taxon>Fungi</taxon>
        <taxon>Dikarya</taxon>
        <taxon>Basidiomycota</taxon>
        <taxon>Ustilaginomycotina</taxon>
        <taxon>Exobasidiomycetes</taxon>
        <taxon>Tilletiales</taxon>
        <taxon>Tilletiaceae</taxon>
        <taxon>Tilletia</taxon>
    </lineage>
</organism>
<sequence length="412" mass="45482">MTAAASNIRHKRSKLLALFFFLAFAILTALFLHLRFAAHHPRGPPLHDQGVPPFSQSVVNQAAENSEMAMKPASHLDLPSEVGARAAVFAFRSFTQPASAEPVELALYQDAALGTSSIKRVLIQIHGREAGFTWKVAAQARAEAAKRYPGSLKVQDVLIVAPLFFNGYDKDLYRWSGKGSTGSLLVWKGNQWGDGEPNQYPHTQTTVSSFEALDALLRYYSDHSRFPNVESIVVSGHSLGGQMVHRYAVLSDLPVTSPVTVSFIVANPSTLLYLDGDRPRHDPDSTSAKLVDGYNHYKYGLEGIADMLGEYYRSLSVAGVGGQLLWERFALGRKVHYINGDLDHGIGDERPQAFAQGKDRMDRLKNYIKWASMPTRGGDFPALHTVEWAEGVQHEAKDILKSEPGLHRAFLV</sequence>
<protein>
    <submittedName>
        <fullName evidence="1">Uncharacterized protein</fullName>
    </submittedName>
</protein>
<dbReference type="SUPFAM" id="SSF53474">
    <property type="entry name" value="alpha/beta-Hydrolases"/>
    <property type="match status" value="1"/>
</dbReference>
<dbReference type="PANTHER" id="PTHR35560:SF3">
    <property type="entry name" value="PEPTIDASE S9 PROLYL OLIGOPEPTIDASE CATALYTIC DOMAIN-CONTAINING PROTEIN"/>
    <property type="match status" value="1"/>
</dbReference>